<evidence type="ECO:0000313" key="2">
    <source>
        <dbReference type="EMBL" id="KPQ19460.1"/>
    </source>
</evidence>
<dbReference type="Pfam" id="PF00535">
    <property type="entry name" value="Glycos_transf_2"/>
    <property type="match status" value="1"/>
</dbReference>
<dbReference type="STRING" id="1305737.GCA_000526355_01744"/>
<feature type="domain" description="Glycosyltransferase 2-like" evidence="1">
    <location>
        <begin position="5"/>
        <end position="120"/>
    </location>
</feature>
<reference evidence="2 3" key="1">
    <citation type="submission" date="2015-09" db="EMBL/GenBank/DDBJ databases">
        <title>Identification and resolution of microdiversity through metagenomic sequencing of parallel consortia.</title>
        <authorList>
            <person name="Nelson W.C."/>
            <person name="Romine M.F."/>
            <person name="Lindemann S.R."/>
        </authorList>
    </citation>
    <scope>NUCLEOTIDE SEQUENCE [LARGE SCALE GENOMIC DNA]</scope>
    <source>
        <strain evidence="2">HL-49</strain>
    </source>
</reference>
<organism evidence="2 3">
    <name type="scientific">Algoriphagus marincola HL-49</name>
    <dbReference type="NCBI Taxonomy" id="1305737"/>
    <lineage>
        <taxon>Bacteria</taxon>
        <taxon>Pseudomonadati</taxon>
        <taxon>Bacteroidota</taxon>
        <taxon>Cytophagia</taxon>
        <taxon>Cytophagales</taxon>
        <taxon>Cyclobacteriaceae</taxon>
        <taxon>Algoriphagus</taxon>
    </lineage>
</organism>
<evidence type="ECO:0000259" key="1">
    <source>
        <dbReference type="Pfam" id="PF00535"/>
    </source>
</evidence>
<evidence type="ECO:0000313" key="3">
    <source>
        <dbReference type="Proteomes" id="UP000050421"/>
    </source>
</evidence>
<dbReference type="EMBL" id="LJXT01000009">
    <property type="protein sequence ID" value="KPQ19460.1"/>
    <property type="molecule type" value="Genomic_DNA"/>
</dbReference>
<dbReference type="PATRIC" id="fig|1305737.6.peg.1150"/>
<dbReference type="GO" id="GO:0016758">
    <property type="term" value="F:hexosyltransferase activity"/>
    <property type="evidence" value="ECO:0007669"/>
    <property type="project" value="UniProtKB-ARBA"/>
</dbReference>
<dbReference type="PANTHER" id="PTHR22916">
    <property type="entry name" value="GLYCOSYLTRANSFERASE"/>
    <property type="match status" value="1"/>
</dbReference>
<gene>
    <name evidence="2" type="ORF">HLUCCX10_02425</name>
</gene>
<sequence length="304" mass="35729">MFVVSVIIPVFNASEFLFNSVTSAIELKEVIEVILVEDGSTDNSLNVCLELEKTFDKVKVFSHEGGLNKGPSASRNLGIKKSTAPFVSFLDADDWYLPNRFLMDKKRFTELENIDAVYSCSIMDKYQGLRNKLYGVNSIKYSNLNPILMPIKFFEKVVRNKLVLFDTNSITFKKSFLQKFKLFDERLFLHQDIELWFRLMRKGTFVAGDWENPVSVYRRHPGNRITSKSRLSNLKMIQVYLDNLGIDNLLRFEIDDLYSRILRKKSQKFSNSMKRRVFFYFYYYIGFFNKKSVLEKFKSSYDID</sequence>
<accession>A0A0P8AL40</accession>
<dbReference type="SUPFAM" id="SSF53448">
    <property type="entry name" value="Nucleotide-diphospho-sugar transferases"/>
    <property type="match status" value="1"/>
</dbReference>
<dbReference type="Gene3D" id="3.90.550.10">
    <property type="entry name" value="Spore Coat Polysaccharide Biosynthesis Protein SpsA, Chain A"/>
    <property type="match status" value="1"/>
</dbReference>
<dbReference type="PANTHER" id="PTHR22916:SF3">
    <property type="entry name" value="UDP-GLCNAC:BETAGAL BETA-1,3-N-ACETYLGLUCOSAMINYLTRANSFERASE-LIKE PROTEIN 1"/>
    <property type="match status" value="1"/>
</dbReference>
<dbReference type="InterPro" id="IPR029044">
    <property type="entry name" value="Nucleotide-diphossugar_trans"/>
</dbReference>
<comment type="caution">
    <text evidence="2">The sequence shown here is derived from an EMBL/GenBank/DDBJ whole genome shotgun (WGS) entry which is preliminary data.</text>
</comment>
<protein>
    <submittedName>
        <fullName evidence="2">Glycosyltransferases involved in cell wall biogenesis</fullName>
    </submittedName>
</protein>
<name>A0A0P8AL40_9BACT</name>
<dbReference type="InterPro" id="IPR001173">
    <property type="entry name" value="Glyco_trans_2-like"/>
</dbReference>
<dbReference type="AlphaFoldDB" id="A0A0P8AL40"/>
<dbReference type="Proteomes" id="UP000050421">
    <property type="component" value="Unassembled WGS sequence"/>
</dbReference>
<keyword evidence="2" id="KW-0808">Transferase</keyword>
<dbReference type="OrthoDB" id="927791at2"/>
<proteinExistence type="predicted"/>
<dbReference type="CDD" id="cd00761">
    <property type="entry name" value="Glyco_tranf_GTA_type"/>
    <property type="match status" value="1"/>
</dbReference>